<dbReference type="AlphaFoldDB" id="A0A8H5EXX4"/>
<dbReference type="OrthoDB" id="2663142at2759"/>
<dbReference type="InterPro" id="IPR001810">
    <property type="entry name" value="F-box_dom"/>
</dbReference>
<dbReference type="Pfam" id="PF12937">
    <property type="entry name" value="F-box-like"/>
    <property type="match status" value="1"/>
</dbReference>
<name>A0A8H5EXX4_9AGAR</name>
<protein>
    <recommendedName>
        <fullName evidence="1">F-box domain-containing protein</fullName>
    </recommendedName>
</protein>
<dbReference type="Gene3D" id="3.80.10.10">
    <property type="entry name" value="Ribonuclease Inhibitor"/>
    <property type="match status" value="1"/>
</dbReference>
<dbReference type="CDD" id="cd09917">
    <property type="entry name" value="F-box_SF"/>
    <property type="match status" value="1"/>
</dbReference>
<comment type="caution">
    <text evidence="2">The sequence shown here is derived from an EMBL/GenBank/DDBJ whole genome shotgun (WGS) entry which is preliminary data.</text>
</comment>
<feature type="domain" description="F-box" evidence="1">
    <location>
        <begin position="8"/>
        <end position="47"/>
    </location>
</feature>
<dbReference type="EMBL" id="JAACJJ010000042">
    <property type="protein sequence ID" value="KAF5316660.1"/>
    <property type="molecule type" value="Genomic_DNA"/>
</dbReference>
<dbReference type="InterPro" id="IPR036047">
    <property type="entry name" value="F-box-like_dom_sf"/>
</dbReference>
<accession>A0A8H5EXX4</accession>
<evidence type="ECO:0000313" key="3">
    <source>
        <dbReference type="Proteomes" id="UP000567179"/>
    </source>
</evidence>
<sequence>MHPALLIDELLRQIFLFVEDDRKSLLASARTCKAWKDPALDYIWEHLTSFGPLLLLLPGVSSQNGEYVFGNRPPNDELVPFKSYARRVRHVNHRKAMRIQPGIAALSPFAYSWKPALPNIRTAHLNLSANTSMLIPLSLSLSLQHLDIDLGFRVSSAATDIALCNYLEQVTTCCPNLQRLSLRGLVSERLSAAIAGLNHLHGLSLRLGRSLSPKTLSAIIKFPNLSDLEIHAGHVNHDDLDDLDDPHATFNALKHLTLRAKTPLVDKLLGYLQPNTLQCLKIDLDDTDYVSTSWDTVLSQLSSKAERSLSHLTLEHQFELTEVASPTPQSLTPSSPSPSPQALFSINFDALQSLRNMQALRHFSCDLTLPPMITDSDMEKLVTWWPNLECLVFSSARLASDTEREEESFPTQVSSASLALCARKMKKLQKLALPVTIDDTAVLLNVKHETIGIISTDLHTLIVSQVEVSRPQEIACRLRTLFPGIHTLESLQESQACMAVNDAIRAGRAQHFNTD</sequence>
<dbReference type="SUPFAM" id="SSF52047">
    <property type="entry name" value="RNI-like"/>
    <property type="match status" value="1"/>
</dbReference>
<dbReference type="Proteomes" id="UP000567179">
    <property type="component" value="Unassembled WGS sequence"/>
</dbReference>
<proteinExistence type="predicted"/>
<dbReference type="InterPro" id="IPR032675">
    <property type="entry name" value="LRR_dom_sf"/>
</dbReference>
<evidence type="ECO:0000259" key="1">
    <source>
        <dbReference type="Pfam" id="PF12937"/>
    </source>
</evidence>
<evidence type="ECO:0000313" key="2">
    <source>
        <dbReference type="EMBL" id="KAF5316660.1"/>
    </source>
</evidence>
<gene>
    <name evidence="2" type="ORF">D9619_006421</name>
</gene>
<dbReference type="SUPFAM" id="SSF81383">
    <property type="entry name" value="F-box domain"/>
    <property type="match status" value="1"/>
</dbReference>
<reference evidence="2 3" key="1">
    <citation type="journal article" date="2020" name="ISME J.">
        <title>Uncovering the hidden diversity of litter-decomposition mechanisms in mushroom-forming fungi.</title>
        <authorList>
            <person name="Floudas D."/>
            <person name="Bentzer J."/>
            <person name="Ahren D."/>
            <person name="Johansson T."/>
            <person name="Persson P."/>
            <person name="Tunlid A."/>
        </authorList>
    </citation>
    <scope>NUCLEOTIDE SEQUENCE [LARGE SCALE GENOMIC DNA]</scope>
    <source>
        <strain evidence="2 3">CBS 101986</strain>
    </source>
</reference>
<organism evidence="2 3">
    <name type="scientific">Psilocybe cf. subviscida</name>
    <dbReference type="NCBI Taxonomy" id="2480587"/>
    <lineage>
        <taxon>Eukaryota</taxon>
        <taxon>Fungi</taxon>
        <taxon>Dikarya</taxon>
        <taxon>Basidiomycota</taxon>
        <taxon>Agaricomycotina</taxon>
        <taxon>Agaricomycetes</taxon>
        <taxon>Agaricomycetidae</taxon>
        <taxon>Agaricales</taxon>
        <taxon>Agaricineae</taxon>
        <taxon>Strophariaceae</taxon>
        <taxon>Psilocybe</taxon>
    </lineage>
</organism>
<keyword evidence="3" id="KW-1185">Reference proteome</keyword>